<protein>
    <recommendedName>
        <fullName evidence="4">SMP-30/Gluconolactonase/LRE-like region domain-containing protein</fullName>
    </recommendedName>
</protein>
<organism evidence="2 3">
    <name type="scientific">Kutzneria chonburiensis</name>
    <dbReference type="NCBI Taxonomy" id="1483604"/>
    <lineage>
        <taxon>Bacteria</taxon>
        <taxon>Bacillati</taxon>
        <taxon>Actinomycetota</taxon>
        <taxon>Actinomycetes</taxon>
        <taxon>Pseudonocardiales</taxon>
        <taxon>Pseudonocardiaceae</taxon>
        <taxon>Kutzneria</taxon>
    </lineage>
</organism>
<evidence type="ECO:0000313" key="3">
    <source>
        <dbReference type="Proteomes" id="UP001589810"/>
    </source>
</evidence>
<feature type="signal peptide" evidence="1">
    <location>
        <begin position="1"/>
        <end position="30"/>
    </location>
</feature>
<dbReference type="InterPro" id="IPR011042">
    <property type="entry name" value="6-blade_b-propeller_TolB-like"/>
</dbReference>
<dbReference type="Gene3D" id="2.120.10.30">
    <property type="entry name" value="TolB, C-terminal domain"/>
    <property type="match status" value="1"/>
</dbReference>
<dbReference type="InterPro" id="IPR052998">
    <property type="entry name" value="Hetero-Diels-Alderase-like"/>
</dbReference>
<evidence type="ECO:0000313" key="2">
    <source>
        <dbReference type="EMBL" id="MFC0548897.1"/>
    </source>
</evidence>
<comment type="caution">
    <text evidence="2">The sequence shown here is derived from an EMBL/GenBank/DDBJ whole genome shotgun (WGS) entry which is preliminary data.</text>
</comment>
<dbReference type="PANTHER" id="PTHR42060">
    <property type="entry name" value="NHL REPEAT-CONTAINING PROTEIN-RELATED"/>
    <property type="match status" value="1"/>
</dbReference>
<name>A0ABV6N8W9_9PSEU</name>
<evidence type="ECO:0008006" key="4">
    <source>
        <dbReference type="Google" id="ProtNLM"/>
    </source>
</evidence>
<reference evidence="2 3" key="1">
    <citation type="submission" date="2024-09" db="EMBL/GenBank/DDBJ databases">
        <authorList>
            <person name="Sun Q."/>
            <person name="Mori K."/>
        </authorList>
    </citation>
    <scope>NUCLEOTIDE SEQUENCE [LARGE SCALE GENOMIC DNA]</scope>
    <source>
        <strain evidence="2 3">TBRC 1432</strain>
    </source>
</reference>
<accession>A0ABV6N8W9</accession>
<evidence type="ECO:0000256" key="1">
    <source>
        <dbReference type="SAM" id="SignalP"/>
    </source>
</evidence>
<keyword evidence="1" id="KW-0732">Signal</keyword>
<dbReference type="EMBL" id="JBHLUD010000020">
    <property type="protein sequence ID" value="MFC0548897.1"/>
    <property type="molecule type" value="Genomic_DNA"/>
</dbReference>
<dbReference type="SUPFAM" id="SSF63829">
    <property type="entry name" value="Calcium-dependent phosphotriesterase"/>
    <property type="match status" value="1"/>
</dbReference>
<dbReference type="RefSeq" id="WP_273940515.1">
    <property type="nucleotide sequence ID" value="NZ_CP097263.1"/>
</dbReference>
<gene>
    <name evidence="2" type="ORF">ACFFH7_45825</name>
</gene>
<proteinExistence type="predicted"/>
<dbReference type="Proteomes" id="UP001589810">
    <property type="component" value="Unassembled WGS sequence"/>
</dbReference>
<dbReference type="PANTHER" id="PTHR42060:SF1">
    <property type="entry name" value="NHL REPEAT-CONTAINING PROTEIN"/>
    <property type="match status" value="1"/>
</dbReference>
<sequence length="316" mass="32378">MKSLPTTKRRWAVVAAVAAALIGSPATASAAVDAPRIVAHFSLAAGQQPENLLVEPDGSVDLTFSFSRVLAHLDRQGRLTTVATVPAPPDGTVVPLIGSAFVGGIARTADGTLYVTYAAGDANLTGIWRIRPGGEPQRITAMPADGVPNGLVLADGYLYTTDSARATVWKSPISGGNPTAWITDPALAAPAGQFGVNGAKLHNGAIWVTNFAAETVVRIPFAACAAAGNPVIVASGVGHADDFDFTGTGDDALVTTNPDNTVVLVHGDGSHTTALTAADGLQNPTSLARHGNLVYVADAAYFSKADPNLLVARLER</sequence>
<keyword evidence="3" id="KW-1185">Reference proteome</keyword>
<feature type="chain" id="PRO_5047538412" description="SMP-30/Gluconolactonase/LRE-like region domain-containing protein" evidence="1">
    <location>
        <begin position="31"/>
        <end position="316"/>
    </location>
</feature>